<dbReference type="Gene3D" id="2.20.25.80">
    <property type="entry name" value="WRKY domain"/>
    <property type="match status" value="1"/>
</dbReference>
<accession>A0ABR2MMG1</accession>
<dbReference type="Pfam" id="PF03106">
    <property type="entry name" value="WRKY"/>
    <property type="match status" value="1"/>
</dbReference>
<dbReference type="Proteomes" id="UP001412067">
    <property type="component" value="Unassembled WGS sequence"/>
</dbReference>
<sequence>MSHQQALTQVTTQAAHSHAQNNSMAKHPSLVDDSYNWRKYGQKQDKGGDIQGAIINVTTQNVQPRRKSNVPLMEVTEIIYKGQHITRSHRLINDQKRLQH</sequence>
<comment type="subcellular location">
    <subcellularLocation>
        <location evidence="1">Nucleus</location>
    </subcellularLocation>
</comment>
<dbReference type="InterPro" id="IPR036576">
    <property type="entry name" value="WRKY_dom_sf"/>
</dbReference>
<comment type="caution">
    <text evidence="8">The sequence shown here is derived from an EMBL/GenBank/DDBJ whole genome shotgun (WGS) entry which is preliminary data.</text>
</comment>
<dbReference type="SMART" id="SM00774">
    <property type="entry name" value="WRKY"/>
    <property type="match status" value="1"/>
</dbReference>
<dbReference type="EMBL" id="JBBWWR010000006">
    <property type="protein sequence ID" value="KAK8965354.1"/>
    <property type="molecule type" value="Genomic_DNA"/>
</dbReference>
<evidence type="ECO:0000259" key="7">
    <source>
        <dbReference type="PROSITE" id="PS50811"/>
    </source>
</evidence>
<evidence type="ECO:0000256" key="5">
    <source>
        <dbReference type="ARBA" id="ARBA00023242"/>
    </source>
</evidence>
<name>A0ABR2MMG1_9ASPA</name>
<keyword evidence="5" id="KW-0539">Nucleus</keyword>
<dbReference type="PROSITE" id="PS50811">
    <property type="entry name" value="WRKY"/>
    <property type="match status" value="1"/>
</dbReference>
<evidence type="ECO:0000256" key="6">
    <source>
        <dbReference type="SAM" id="MobiDB-lite"/>
    </source>
</evidence>
<feature type="region of interest" description="Disordered" evidence="6">
    <location>
        <begin position="1"/>
        <end position="30"/>
    </location>
</feature>
<evidence type="ECO:0000256" key="3">
    <source>
        <dbReference type="ARBA" id="ARBA00023125"/>
    </source>
</evidence>
<keyword evidence="9" id="KW-1185">Reference proteome</keyword>
<gene>
    <name evidence="8" type="ORF">KSP40_PGU022030</name>
</gene>
<keyword evidence="4" id="KW-0804">Transcription</keyword>
<evidence type="ECO:0000256" key="2">
    <source>
        <dbReference type="ARBA" id="ARBA00023015"/>
    </source>
</evidence>
<feature type="domain" description="WRKY" evidence="7">
    <location>
        <begin position="26"/>
        <end position="66"/>
    </location>
</feature>
<evidence type="ECO:0000313" key="9">
    <source>
        <dbReference type="Proteomes" id="UP001412067"/>
    </source>
</evidence>
<proteinExistence type="predicted"/>
<keyword evidence="3" id="KW-0238">DNA-binding</keyword>
<reference evidence="8 9" key="1">
    <citation type="journal article" date="2022" name="Nat. Plants">
        <title>Genomes of leafy and leafless Platanthera orchids illuminate the evolution of mycoheterotrophy.</title>
        <authorList>
            <person name="Li M.H."/>
            <person name="Liu K.W."/>
            <person name="Li Z."/>
            <person name="Lu H.C."/>
            <person name="Ye Q.L."/>
            <person name="Zhang D."/>
            <person name="Wang J.Y."/>
            <person name="Li Y.F."/>
            <person name="Zhong Z.M."/>
            <person name="Liu X."/>
            <person name="Yu X."/>
            <person name="Liu D.K."/>
            <person name="Tu X.D."/>
            <person name="Liu B."/>
            <person name="Hao Y."/>
            <person name="Liao X.Y."/>
            <person name="Jiang Y.T."/>
            <person name="Sun W.H."/>
            <person name="Chen J."/>
            <person name="Chen Y.Q."/>
            <person name="Ai Y."/>
            <person name="Zhai J.W."/>
            <person name="Wu S.S."/>
            <person name="Zhou Z."/>
            <person name="Hsiao Y.Y."/>
            <person name="Wu W.L."/>
            <person name="Chen Y.Y."/>
            <person name="Lin Y.F."/>
            <person name="Hsu J.L."/>
            <person name="Li C.Y."/>
            <person name="Wang Z.W."/>
            <person name="Zhao X."/>
            <person name="Zhong W.Y."/>
            <person name="Ma X.K."/>
            <person name="Ma L."/>
            <person name="Huang J."/>
            <person name="Chen G.Z."/>
            <person name="Huang M.Z."/>
            <person name="Huang L."/>
            <person name="Peng D.H."/>
            <person name="Luo Y.B."/>
            <person name="Zou S.Q."/>
            <person name="Chen S.P."/>
            <person name="Lan S."/>
            <person name="Tsai W.C."/>
            <person name="Van de Peer Y."/>
            <person name="Liu Z.J."/>
        </authorList>
    </citation>
    <scope>NUCLEOTIDE SEQUENCE [LARGE SCALE GENOMIC DNA]</scope>
    <source>
        <strain evidence="8">Lor288</strain>
    </source>
</reference>
<evidence type="ECO:0000313" key="8">
    <source>
        <dbReference type="EMBL" id="KAK8965354.1"/>
    </source>
</evidence>
<evidence type="ECO:0000256" key="1">
    <source>
        <dbReference type="ARBA" id="ARBA00004123"/>
    </source>
</evidence>
<dbReference type="SUPFAM" id="SSF118290">
    <property type="entry name" value="WRKY DNA-binding domain"/>
    <property type="match status" value="1"/>
</dbReference>
<keyword evidence="2" id="KW-0805">Transcription regulation</keyword>
<evidence type="ECO:0000256" key="4">
    <source>
        <dbReference type="ARBA" id="ARBA00023163"/>
    </source>
</evidence>
<protein>
    <recommendedName>
        <fullName evidence="7">WRKY domain-containing protein</fullName>
    </recommendedName>
</protein>
<dbReference type="InterPro" id="IPR003657">
    <property type="entry name" value="WRKY_dom"/>
</dbReference>
<organism evidence="8 9">
    <name type="scientific">Platanthera guangdongensis</name>
    <dbReference type="NCBI Taxonomy" id="2320717"/>
    <lineage>
        <taxon>Eukaryota</taxon>
        <taxon>Viridiplantae</taxon>
        <taxon>Streptophyta</taxon>
        <taxon>Embryophyta</taxon>
        <taxon>Tracheophyta</taxon>
        <taxon>Spermatophyta</taxon>
        <taxon>Magnoliopsida</taxon>
        <taxon>Liliopsida</taxon>
        <taxon>Asparagales</taxon>
        <taxon>Orchidaceae</taxon>
        <taxon>Orchidoideae</taxon>
        <taxon>Orchideae</taxon>
        <taxon>Orchidinae</taxon>
        <taxon>Platanthera</taxon>
    </lineage>
</organism>
<feature type="compositionally biased region" description="Low complexity" evidence="6">
    <location>
        <begin position="1"/>
        <end position="15"/>
    </location>
</feature>